<dbReference type="GO" id="GO:0042823">
    <property type="term" value="P:pyridoxal phosphate biosynthetic process"/>
    <property type="evidence" value="ECO:0007669"/>
    <property type="project" value="TreeGrafter"/>
</dbReference>
<name>A0A556QLF7_9BACT</name>
<dbReference type="EMBL" id="VMBG01000002">
    <property type="protein sequence ID" value="TSJ77466.1"/>
    <property type="molecule type" value="Genomic_DNA"/>
</dbReference>
<reference evidence="4 5" key="1">
    <citation type="submission" date="2019-07" db="EMBL/GenBank/DDBJ databases">
        <title>Description of 53C-WASEF.</title>
        <authorList>
            <person name="Pitt A."/>
            <person name="Hahn M.W."/>
        </authorList>
    </citation>
    <scope>NUCLEOTIDE SEQUENCE [LARGE SCALE GENOMIC DNA]</scope>
    <source>
        <strain evidence="4 5">53C-WASEF</strain>
    </source>
</reference>
<evidence type="ECO:0000256" key="3">
    <source>
        <dbReference type="ARBA" id="ARBA00023027"/>
    </source>
</evidence>
<proteinExistence type="predicted"/>
<dbReference type="NCBIfam" id="TIGR00557">
    <property type="entry name" value="pdxA"/>
    <property type="match status" value="1"/>
</dbReference>
<accession>A0A556QLF7</accession>
<evidence type="ECO:0000256" key="2">
    <source>
        <dbReference type="ARBA" id="ARBA00023002"/>
    </source>
</evidence>
<evidence type="ECO:0000313" key="5">
    <source>
        <dbReference type="Proteomes" id="UP000315648"/>
    </source>
</evidence>
<dbReference type="OrthoDB" id="9801783at2"/>
<organism evidence="4 5">
    <name type="scientific">Rariglobus hedericola</name>
    <dbReference type="NCBI Taxonomy" id="2597822"/>
    <lineage>
        <taxon>Bacteria</taxon>
        <taxon>Pseudomonadati</taxon>
        <taxon>Verrucomicrobiota</taxon>
        <taxon>Opitutia</taxon>
        <taxon>Opitutales</taxon>
        <taxon>Opitutaceae</taxon>
        <taxon>Rariglobus</taxon>
    </lineage>
</organism>
<evidence type="ECO:0000256" key="1">
    <source>
        <dbReference type="ARBA" id="ARBA00022723"/>
    </source>
</evidence>
<keyword evidence="1" id="KW-0479">Metal-binding</keyword>
<dbReference type="RefSeq" id="WP_144353877.1">
    <property type="nucleotide sequence ID" value="NZ_CBCRVV010000008.1"/>
</dbReference>
<dbReference type="GO" id="GO:0051287">
    <property type="term" value="F:NAD binding"/>
    <property type="evidence" value="ECO:0007669"/>
    <property type="project" value="InterPro"/>
</dbReference>
<keyword evidence="3" id="KW-0520">NAD</keyword>
<dbReference type="EC" id="1.1.1.262" evidence="4"/>
<dbReference type="GO" id="GO:0046872">
    <property type="term" value="F:metal ion binding"/>
    <property type="evidence" value="ECO:0007669"/>
    <property type="project" value="UniProtKB-KW"/>
</dbReference>
<keyword evidence="5" id="KW-1185">Reference proteome</keyword>
<comment type="caution">
    <text evidence="4">The sequence shown here is derived from an EMBL/GenBank/DDBJ whole genome shotgun (WGS) entry which is preliminary data.</text>
</comment>
<dbReference type="GO" id="GO:0008615">
    <property type="term" value="P:pyridoxine biosynthetic process"/>
    <property type="evidence" value="ECO:0007669"/>
    <property type="project" value="TreeGrafter"/>
</dbReference>
<dbReference type="InterPro" id="IPR005255">
    <property type="entry name" value="PdxA_fam"/>
</dbReference>
<dbReference type="Pfam" id="PF04166">
    <property type="entry name" value="PdxA"/>
    <property type="match status" value="1"/>
</dbReference>
<keyword evidence="2 4" id="KW-0560">Oxidoreductase</keyword>
<dbReference type="SUPFAM" id="SSF53659">
    <property type="entry name" value="Isocitrate/Isopropylmalate dehydrogenase-like"/>
    <property type="match status" value="1"/>
</dbReference>
<dbReference type="Proteomes" id="UP000315648">
    <property type="component" value="Unassembled WGS sequence"/>
</dbReference>
<evidence type="ECO:0000313" key="4">
    <source>
        <dbReference type="EMBL" id="TSJ77466.1"/>
    </source>
</evidence>
<dbReference type="GO" id="GO:0050570">
    <property type="term" value="F:4-hydroxythreonine-4-phosphate dehydrogenase activity"/>
    <property type="evidence" value="ECO:0007669"/>
    <property type="project" value="UniProtKB-EC"/>
</dbReference>
<dbReference type="AlphaFoldDB" id="A0A556QLF7"/>
<dbReference type="PANTHER" id="PTHR30004">
    <property type="entry name" value="4-HYDROXYTHREONINE-4-PHOSPHATE DEHYDROGENASE"/>
    <property type="match status" value="1"/>
</dbReference>
<sequence>MPKLAFTCGDPAGVGPEIIEAWLSAHAAELIAVAVIGPARWLATLPEGVDRVAVGPADYAATPGTPDETGARIALAAMETAAAGCRDGRFAGVVTGPVSKARLADVGYPFPGQTEFFADRWGGAPAMAFCGGKLRVVLLTWHVPLLEVGEHLTPENFERTVAAADALAKSEGIAQPRIAVCGLNPHAGEGGLLGDEELTTIDPILDGLRGEFPGLSRTLSGDTAFARQLRGEFDVVIALYHDQGLAPLKVIDFDEAVNVTLGLPWVRTSPDHGTAFGIAGKGVASATSFTNAVTVARRLMAVRATN</sequence>
<protein>
    <submittedName>
        <fullName evidence="4">4-hydroxythreonine-4-phosphate dehydrogenase PdxA</fullName>
        <ecNumber evidence="4">1.1.1.262</ecNumber>
    </submittedName>
</protein>
<dbReference type="PANTHER" id="PTHR30004:SF5">
    <property type="entry name" value="4-HYDROXYTHREONINE-4-PHOSPHATE DEHYDROGENASE"/>
    <property type="match status" value="1"/>
</dbReference>
<gene>
    <name evidence="4" type="primary">pdxA</name>
    <name evidence="4" type="ORF">FPL22_15375</name>
</gene>
<dbReference type="Gene3D" id="3.40.718.10">
    <property type="entry name" value="Isopropylmalate Dehydrogenase"/>
    <property type="match status" value="1"/>
</dbReference>